<evidence type="ECO:0000313" key="2">
    <source>
        <dbReference type="EMBL" id="TWT92043.1"/>
    </source>
</evidence>
<dbReference type="Proteomes" id="UP000320176">
    <property type="component" value="Unassembled WGS sequence"/>
</dbReference>
<gene>
    <name evidence="2" type="ORF">Pla52n_63400</name>
</gene>
<sequence>MNRLTTLVFTLSAGFVLSVGFVQFPSVNLSAQQPTLRPLVPFADADSSATEGTVPAEQRTRQQIEHWIEQLGSKDESMQNAASEHLNRLGTDAHEALENVVRNGSPEVAERALMLLKRAYDSDERSRSFSAADALHRLAQSDLPLSKRAAEILSAPTDDPNDVEALRRRLQLRAQRNRQPMFRGGQVAGGQSISISVRSVNGVREITVIENGRTFEFKDVSGGIEVQRPDEQGGIKREVYSDADEMKEKDAEAFSVYERANGNGSGIRMQIGGGFGDNLFPELGPMLDPFDSDLFGRRFRRPRVMVPAEPNRPGDVEENENNGDQPRLRLLPIDPRAPQPRPGQPAPPADRIEV</sequence>
<name>A0A5C6A0I2_9BACT</name>
<dbReference type="InterPro" id="IPR011989">
    <property type="entry name" value="ARM-like"/>
</dbReference>
<feature type="region of interest" description="Disordered" evidence="1">
    <location>
        <begin position="305"/>
        <end position="354"/>
    </location>
</feature>
<dbReference type="Gene3D" id="1.25.10.10">
    <property type="entry name" value="Leucine-rich Repeat Variant"/>
    <property type="match status" value="1"/>
</dbReference>
<dbReference type="OrthoDB" id="282643at2"/>
<feature type="compositionally biased region" description="Pro residues" evidence="1">
    <location>
        <begin position="335"/>
        <end position="348"/>
    </location>
</feature>
<evidence type="ECO:0000256" key="1">
    <source>
        <dbReference type="SAM" id="MobiDB-lite"/>
    </source>
</evidence>
<keyword evidence="3" id="KW-1185">Reference proteome</keyword>
<comment type="caution">
    <text evidence="2">The sequence shown here is derived from an EMBL/GenBank/DDBJ whole genome shotgun (WGS) entry which is preliminary data.</text>
</comment>
<protein>
    <recommendedName>
        <fullName evidence="4">HEAT repeat protein</fullName>
    </recommendedName>
</protein>
<dbReference type="EMBL" id="SJPN01000012">
    <property type="protein sequence ID" value="TWT92043.1"/>
    <property type="molecule type" value="Genomic_DNA"/>
</dbReference>
<dbReference type="AlphaFoldDB" id="A0A5C6A0I2"/>
<dbReference type="RefSeq" id="WP_146523259.1">
    <property type="nucleotide sequence ID" value="NZ_CP151726.1"/>
</dbReference>
<organism evidence="2 3">
    <name type="scientific">Stieleria varia</name>
    <dbReference type="NCBI Taxonomy" id="2528005"/>
    <lineage>
        <taxon>Bacteria</taxon>
        <taxon>Pseudomonadati</taxon>
        <taxon>Planctomycetota</taxon>
        <taxon>Planctomycetia</taxon>
        <taxon>Pirellulales</taxon>
        <taxon>Pirellulaceae</taxon>
        <taxon>Stieleria</taxon>
    </lineage>
</organism>
<evidence type="ECO:0008006" key="4">
    <source>
        <dbReference type="Google" id="ProtNLM"/>
    </source>
</evidence>
<proteinExistence type="predicted"/>
<evidence type="ECO:0000313" key="3">
    <source>
        <dbReference type="Proteomes" id="UP000320176"/>
    </source>
</evidence>
<reference evidence="2 3" key="1">
    <citation type="submission" date="2019-02" db="EMBL/GenBank/DDBJ databases">
        <title>Deep-cultivation of Planctomycetes and their phenomic and genomic characterization uncovers novel biology.</title>
        <authorList>
            <person name="Wiegand S."/>
            <person name="Jogler M."/>
            <person name="Boedeker C."/>
            <person name="Pinto D."/>
            <person name="Vollmers J."/>
            <person name="Rivas-Marin E."/>
            <person name="Kohn T."/>
            <person name="Peeters S.H."/>
            <person name="Heuer A."/>
            <person name="Rast P."/>
            <person name="Oberbeckmann S."/>
            <person name="Bunk B."/>
            <person name="Jeske O."/>
            <person name="Meyerdierks A."/>
            <person name="Storesund J.E."/>
            <person name="Kallscheuer N."/>
            <person name="Luecker S."/>
            <person name="Lage O.M."/>
            <person name="Pohl T."/>
            <person name="Merkel B.J."/>
            <person name="Hornburger P."/>
            <person name="Mueller R.-W."/>
            <person name="Bruemmer F."/>
            <person name="Labrenz M."/>
            <person name="Spormann A.M."/>
            <person name="Op Den Camp H."/>
            <person name="Overmann J."/>
            <person name="Amann R."/>
            <person name="Jetten M.S.M."/>
            <person name="Mascher T."/>
            <person name="Medema M.H."/>
            <person name="Devos D.P."/>
            <person name="Kaster A.-K."/>
            <person name="Ovreas L."/>
            <person name="Rohde M."/>
            <person name="Galperin M.Y."/>
            <person name="Jogler C."/>
        </authorList>
    </citation>
    <scope>NUCLEOTIDE SEQUENCE [LARGE SCALE GENOMIC DNA]</scope>
    <source>
        <strain evidence="2 3">Pla52n</strain>
    </source>
</reference>
<accession>A0A5C6A0I2</accession>